<dbReference type="PANTHER" id="PTHR11106:SF111">
    <property type="entry name" value="MACRO DOMAIN-CONTAINING PROTEIN"/>
    <property type="match status" value="1"/>
</dbReference>
<dbReference type="PANTHER" id="PTHR11106">
    <property type="entry name" value="GANGLIOSIDE INDUCED DIFFERENTIATION ASSOCIATED PROTEIN 2-RELATED"/>
    <property type="match status" value="1"/>
</dbReference>
<sequence>MNDILHTHTRTDGRVLRVVQDDITEEQVDAIVNAANEQLAHGGGVAGAIVRAGGREIQDESRRWVREHGDVPTGGAAITGAGELKARYVIHAVGPVWGMGNEEALLAGA</sequence>
<organism evidence="2">
    <name type="scientific">marine sediment metagenome</name>
    <dbReference type="NCBI Taxonomy" id="412755"/>
    <lineage>
        <taxon>unclassified sequences</taxon>
        <taxon>metagenomes</taxon>
        <taxon>ecological metagenomes</taxon>
    </lineage>
</organism>
<name>X0TUW1_9ZZZZ</name>
<dbReference type="InterPro" id="IPR043472">
    <property type="entry name" value="Macro_dom-like"/>
</dbReference>
<gene>
    <name evidence="2" type="ORF">S01H1_22684</name>
</gene>
<protein>
    <recommendedName>
        <fullName evidence="1">Macro domain-containing protein</fullName>
    </recommendedName>
</protein>
<evidence type="ECO:0000259" key="1">
    <source>
        <dbReference type="PROSITE" id="PS51154"/>
    </source>
</evidence>
<proteinExistence type="predicted"/>
<dbReference type="SMART" id="SM00506">
    <property type="entry name" value="A1pp"/>
    <property type="match status" value="1"/>
</dbReference>
<feature type="non-terminal residue" evidence="2">
    <location>
        <position position="109"/>
    </location>
</feature>
<dbReference type="InterPro" id="IPR002589">
    <property type="entry name" value="Macro_dom"/>
</dbReference>
<feature type="domain" description="Macro" evidence="1">
    <location>
        <begin position="3"/>
        <end position="109"/>
    </location>
</feature>
<dbReference type="Pfam" id="PF01661">
    <property type="entry name" value="Macro"/>
    <property type="match status" value="1"/>
</dbReference>
<accession>X0TUW1</accession>
<evidence type="ECO:0000313" key="2">
    <source>
        <dbReference type="EMBL" id="GAF90961.1"/>
    </source>
</evidence>
<dbReference type="SUPFAM" id="SSF52949">
    <property type="entry name" value="Macro domain-like"/>
    <property type="match status" value="1"/>
</dbReference>
<reference evidence="2" key="1">
    <citation type="journal article" date="2014" name="Front. Microbiol.">
        <title>High frequency of phylogenetically diverse reductive dehalogenase-homologous genes in deep subseafloor sedimentary metagenomes.</title>
        <authorList>
            <person name="Kawai M."/>
            <person name="Futagami T."/>
            <person name="Toyoda A."/>
            <person name="Takaki Y."/>
            <person name="Nishi S."/>
            <person name="Hori S."/>
            <person name="Arai W."/>
            <person name="Tsubouchi T."/>
            <person name="Morono Y."/>
            <person name="Uchiyama I."/>
            <person name="Ito T."/>
            <person name="Fujiyama A."/>
            <person name="Inagaki F."/>
            <person name="Takami H."/>
        </authorList>
    </citation>
    <scope>NUCLEOTIDE SEQUENCE</scope>
    <source>
        <strain evidence="2">Expedition CK06-06</strain>
    </source>
</reference>
<dbReference type="Gene3D" id="3.40.220.10">
    <property type="entry name" value="Leucine Aminopeptidase, subunit E, domain 1"/>
    <property type="match status" value="1"/>
</dbReference>
<comment type="caution">
    <text evidence="2">The sequence shown here is derived from an EMBL/GenBank/DDBJ whole genome shotgun (WGS) entry which is preliminary data.</text>
</comment>
<dbReference type="PROSITE" id="PS51154">
    <property type="entry name" value="MACRO"/>
    <property type="match status" value="1"/>
</dbReference>
<dbReference type="AlphaFoldDB" id="X0TUW1"/>
<dbReference type="EMBL" id="BARS01012862">
    <property type="protein sequence ID" value="GAF90961.1"/>
    <property type="molecule type" value="Genomic_DNA"/>
</dbReference>